<name>A0A2P5EE27_TREOI</name>
<dbReference type="PANTHER" id="PTHR34196">
    <property type="entry name" value="OS02G0697700 PROTEIN"/>
    <property type="match status" value="1"/>
</dbReference>
<proteinExistence type="predicted"/>
<organism evidence="2 3">
    <name type="scientific">Trema orientale</name>
    <name type="common">Charcoal tree</name>
    <name type="synonym">Celtis orientalis</name>
    <dbReference type="NCBI Taxonomy" id="63057"/>
    <lineage>
        <taxon>Eukaryota</taxon>
        <taxon>Viridiplantae</taxon>
        <taxon>Streptophyta</taxon>
        <taxon>Embryophyta</taxon>
        <taxon>Tracheophyta</taxon>
        <taxon>Spermatophyta</taxon>
        <taxon>Magnoliopsida</taxon>
        <taxon>eudicotyledons</taxon>
        <taxon>Gunneridae</taxon>
        <taxon>Pentapetalae</taxon>
        <taxon>rosids</taxon>
        <taxon>fabids</taxon>
        <taxon>Rosales</taxon>
        <taxon>Cannabaceae</taxon>
        <taxon>Trema</taxon>
    </lineage>
</organism>
<protein>
    <submittedName>
        <fullName evidence="2">Uncharacterized protein</fullName>
    </submittedName>
</protein>
<reference evidence="3" key="1">
    <citation type="submission" date="2016-06" db="EMBL/GenBank/DDBJ databases">
        <title>Parallel loss of symbiosis genes in relatives of nitrogen-fixing non-legume Parasponia.</title>
        <authorList>
            <person name="Van Velzen R."/>
            <person name="Holmer R."/>
            <person name="Bu F."/>
            <person name="Rutten L."/>
            <person name="Van Zeijl A."/>
            <person name="Liu W."/>
            <person name="Santuari L."/>
            <person name="Cao Q."/>
            <person name="Sharma T."/>
            <person name="Shen D."/>
            <person name="Roswanjaya Y."/>
            <person name="Wardhani T."/>
            <person name="Kalhor M.S."/>
            <person name="Jansen J."/>
            <person name="Van den Hoogen J."/>
            <person name="Gungor B."/>
            <person name="Hartog M."/>
            <person name="Hontelez J."/>
            <person name="Verver J."/>
            <person name="Yang W.-C."/>
            <person name="Schijlen E."/>
            <person name="Repin R."/>
            <person name="Schilthuizen M."/>
            <person name="Schranz E."/>
            <person name="Heidstra R."/>
            <person name="Miyata K."/>
            <person name="Fedorova E."/>
            <person name="Kohlen W."/>
            <person name="Bisseling T."/>
            <person name="Smit S."/>
            <person name="Geurts R."/>
        </authorList>
    </citation>
    <scope>NUCLEOTIDE SEQUENCE [LARGE SCALE GENOMIC DNA]</scope>
    <source>
        <strain evidence="3">cv. RG33-2</strain>
    </source>
</reference>
<dbReference type="PANTHER" id="PTHR34196:SF4">
    <property type="entry name" value="OS06G0208200 PROTEIN"/>
    <property type="match status" value="1"/>
</dbReference>
<comment type="caution">
    <text evidence="2">The sequence shown here is derived from an EMBL/GenBank/DDBJ whole genome shotgun (WGS) entry which is preliminary data.</text>
</comment>
<accession>A0A2P5EE27</accession>
<evidence type="ECO:0000256" key="1">
    <source>
        <dbReference type="SAM" id="MobiDB-lite"/>
    </source>
</evidence>
<evidence type="ECO:0000313" key="3">
    <source>
        <dbReference type="Proteomes" id="UP000237000"/>
    </source>
</evidence>
<dbReference type="STRING" id="63057.A0A2P5EE27"/>
<dbReference type="InParanoid" id="A0A2P5EE27"/>
<dbReference type="OrthoDB" id="1269099at2759"/>
<dbReference type="FunCoup" id="A0A2P5EE27">
    <property type="interactions" value="2"/>
</dbReference>
<gene>
    <name evidence="2" type="ORF">TorRG33x02_204490</name>
</gene>
<keyword evidence="3" id="KW-1185">Reference proteome</keyword>
<dbReference type="Proteomes" id="UP000237000">
    <property type="component" value="Unassembled WGS sequence"/>
</dbReference>
<dbReference type="EMBL" id="JXTC01000173">
    <property type="protein sequence ID" value="PON83782.1"/>
    <property type="molecule type" value="Genomic_DNA"/>
</dbReference>
<evidence type="ECO:0000313" key="2">
    <source>
        <dbReference type="EMBL" id="PON83782.1"/>
    </source>
</evidence>
<dbReference type="AlphaFoldDB" id="A0A2P5EE27"/>
<feature type="region of interest" description="Disordered" evidence="1">
    <location>
        <begin position="67"/>
        <end position="92"/>
    </location>
</feature>
<sequence>MNIFSKGPACEDDFEAKENRIVSETEERDNLVMDMMMNNNNNNNNNQNHSNGVEFEFEIWPVEHPMEPPDEDRPVKCPIPHSSIINEEGKREKRLAESLNKRAEECKVGKKGEEEEEKGSVIERPVRAVRKRHHMTLTGENEHNDSNEDDNTISPLSRMPPLPPLPTQNLTIFQMLQQFDEFES</sequence>
<feature type="region of interest" description="Disordered" evidence="1">
    <location>
        <begin position="134"/>
        <end position="167"/>
    </location>
</feature>